<evidence type="ECO:0000256" key="11">
    <source>
        <dbReference type="ARBA" id="ARBA00023136"/>
    </source>
</evidence>
<dbReference type="EC" id="2.4.1.109" evidence="4"/>
<accession>A0A2P7YRI3</accession>
<dbReference type="InterPro" id="IPR016093">
    <property type="entry name" value="MIR_motif"/>
</dbReference>
<keyword evidence="5" id="KW-0328">Glycosyltransferase</keyword>
<dbReference type="PROSITE" id="PS50919">
    <property type="entry name" value="MIR"/>
    <property type="match status" value="2"/>
</dbReference>
<dbReference type="GO" id="GO:0005789">
    <property type="term" value="C:endoplasmic reticulum membrane"/>
    <property type="evidence" value="ECO:0007669"/>
    <property type="project" value="UniProtKB-SubCell"/>
</dbReference>
<keyword evidence="9" id="KW-0256">Endoplasmic reticulum</keyword>
<comment type="subcellular location">
    <subcellularLocation>
        <location evidence="1">Endoplasmic reticulum membrane</location>
        <topology evidence="1">Multi-pass membrane protein</topology>
    </subcellularLocation>
</comment>
<keyword evidence="7 16" id="KW-0812">Transmembrane</keyword>
<feature type="transmembrane region" description="Helical" evidence="16">
    <location>
        <begin position="1170"/>
        <end position="1189"/>
    </location>
</feature>
<dbReference type="InterPro" id="IPR003342">
    <property type="entry name" value="ArnT-like_N"/>
</dbReference>
<comment type="similarity">
    <text evidence="3">Belongs to the glycosyltransferase 39 family.</text>
</comment>
<feature type="transmembrane region" description="Helical" evidence="16">
    <location>
        <begin position="1647"/>
        <end position="1665"/>
    </location>
</feature>
<dbReference type="Pfam" id="PF16192">
    <property type="entry name" value="PMT_4TMC"/>
    <property type="match status" value="1"/>
</dbReference>
<dbReference type="RefSeq" id="XP_024713808.1">
    <property type="nucleotide sequence ID" value="XM_024857882.1"/>
</dbReference>
<feature type="coiled-coil region" evidence="14">
    <location>
        <begin position="732"/>
        <end position="787"/>
    </location>
</feature>
<comment type="caution">
    <text evidence="18">The sequence shown here is derived from an EMBL/GenBank/DDBJ whole genome shotgun (WGS) entry which is preliminary data.</text>
</comment>
<reference evidence="18 19" key="1">
    <citation type="submission" date="2018-03" db="EMBL/GenBank/DDBJ databases">
        <title>Candida pseudohaemulonii genome assembly and annotation.</title>
        <authorList>
            <person name="Munoz J.F."/>
            <person name="Gade L.G."/>
            <person name="Chow N.A."/>
            <person name="Litvintseva A.P."/>
            <person name="Loparev V.N."/>
            <person name="Cuomo C.A."/>
        </authorList>
    </citation>
    <scope>NUCLEOTIDE SEQUENCE [LARGE SCALE GENOMIC DNA]</scope>
    <source>
        <strain evidence="18 19">B12108</strain>
    </source>
</reference>
<dbReference type="InterPro" id="IPR027005">
    <property type="entry name" value="PMT-like"/>
</dbReference>
<evidence type="ECO:0000256" key="5">
    <source>
        <dbReference type="ARBA" id="ARBA00022676"/>
    </source>
</evidence>
<keyword evidence="6" id="KW-0808">Transferase</keyword>
<keyword evidence="11 16" id="KW-0472">Membrane</keyword>
<evidence type="ECO:0000256" key="6">
    <source>
        <dbReference type="ARBA" id="ARBA00022679"/>
    </source>
</evidence>
<feature type="transmembrane region" description="Helical" evidence="16">
    <location>
        <begin position="1282"/>
        <end position="1303"/>
    </location>
</feature>
<keyword evidence="19" id="KW-1185">Reference proteome</keyword>
<dbReference type="EMBL" id="PYFQ01000005">
    <property type="protein sequence ID" value="PSK38576.1"/>
    <property type="molecule type" value="Genomic_DNA"/>
</dbReference>
<dbReference type="Pfam" id="PF02815">
    <property type="entry name" value="MIR"/>
    <property type="match status" value="1"/>
</dbReference>
<feature type="domain" description="MIR" evidence="17">
    <location>
        <begin position="1335"/>
        <end position="1401"/>
    </location>
</feature>
<proteinExistence type="inferred from homology"/>
<dbReference type="GO" id="GO:0004169">
    <property type="term" value="F:dolichyl-phosphate-mannose-protein mannosyltransferase activity"/>
    <property type="evidence" value="ECO:0007669"/>
    <property type="project" value="UniProtKB-EC"/>
</dbReference>
<sequence length="1764" mass="201698">MSGSSRSLLRNIASVFENWSNNKNWDKAPSQDIKDLNDSIYAYKEKHNLLSSLSSQLNNELRSIHSKYIDESLEISKEVLFLDILTRLLPVLSADEIKVWLSTYLLPAIESTGFDISFVSKAREFVRLVLAETYPTDDPQLRNRRAAIARMVLGYILRIYLGTDQEAYGLIGLKYKDASSKDEDTHENIEKVRFMETNCAITLREYGQRYSEDYFSLLNTYFHLVDNRLKTLSLITSFVASNTFHSKAIIKTPLFKSILVCLLNDQSETIIACALSLMVMLMGKLCDKIATYLPDLLVIYTRLLLWLGPTKEGNSKEMTPKAHVEKEEWIIAEPDLEMVAMSSHLYHNDEFNLLYYTTLLYAFFPMNFMRFGRSPFQFWSEYRPKVLSEKRYHDYPDILQIISSRTKEFCEQMRLHPNFLQQVSAEEELDSPLKWILKDNEGVDISEDDIMLRSLRLNPTYMLWLPDRFVLPKYFYEKLEELLIISPAASSNLGPQFSKDTRSGSHWSANVSSNKSSKRGSVDVALDDMLTPRRSSLVPSSLLSDKSPNEPRIKFKNVDYSLSKSGPGTASPKPSQNDSFTASETDSGVLDLFSAHEKLYKMSTTRRNSVQQDLQNPQVATGNFQATSKSASALLNQQLKGKNNEEVSSSKGGALEFYQRELLLCKNELEFTIYMKYLNKLNYIKLKTQMSELSRKLAEAITSSPSEQLKTKNNENLRSSLEELQSSSKAALMHSQAEIAKLSERVVDLQKSLEAVTVALTQSRDENEVLQNDYDTCKQSVELIEAELRGLKIKQTADANESATPPITREFTHTPETSSPFITEHEEELQNLRTELEMARSQNHTIQREIRDLEEKLDLTVRGYEKQVASLKLDLGGAVREQVRHYERRIQELNTTIMKYATSIEEKNNMIVQLSTSKPIKIPGGRDMQESESSPVKPRNIPVPSRQSRNLEYGIPDQRTSRNMQDFFETRSSSGSLMRSSASAQLVQPSTRPQAVYRLPTTLSIPIIKGRGGYQKRSKRKKTGSVTPTQAETVAASIENDEKTTLISTRKESDNVYWIAMAVLTAAAAAVRFTLLSHPAKVVFDEVHFGKFASYYLERTYFFDLHPPFAKLLIAFAGWLVGYDGAFKFENIGDNYVENNVPYLAYRSLLAVQGTLVVPVIFLTMKTLGFTVSACILSSALVLFDNAHIIDSRLILLDATLILSVALTMFTYCKFSTYRRQPFTKWWWIWLLSTGVALSCVISTKYVGVFTYFTIGIAVVHELWILLDIKKGLTLEEFAQHFLARFFSLIVFPFTIYLFWFYLHFAILTKSGPGDAFMSSDFQETLEESPLAKYSKAVHYHDILTVEHKETEAFLHSHNLTYPLRYENGRISSNLQQVTCVYDQEGQEIKDVNSQWEIIPTKEVGNNQAVYTNDVVRFRHIGTGGYLLTHDVASPLLSTNEEFVVVHNDVAEKRYNETLFRLRYAEANNKNKRALVKTKATPLRVVHVDTVVAMWTHDDEVLPDWALEHQEVSGNKKVQDKDNTWTFDTIVNLKEEDPRNHFTPKKVKTMPFLKKWWELQGLMFVHNNKLSSEHPFASQPDAWPLAVSGVSFWNDNENRRQIFFIGNVIGFWVQVGFLAVYVGFVLADLVTQRRAHEIITPQARSRLYNTLGFLFIGWAAHYFPFYLMGRQKFLHHYLPAHLIAALFTGGAVEFLCTNKTAHNKKGMPPAAIDKVRLIGATVTVVIGTAWFLWYMRAMTYGHFAMAAEEVKKRQWLDIKFHYAK</sequence>
<evidence type="ECO:0000256" key="1">
    <source>
        <dbReference type="ARBA" id="ARBA00004477"/>
    </source>
</evidence>
<feature type="transmembrane region" description="Helical" evidence="16">
    <location>
        <begin position="1227"/>
        <end position="1244"/>
    </location>
</feature>
<evidence type="ECO:0000313" key="18">
    <source>
        <dbReference type="EMBL" id="PSK38576.1"/>
    </source>
</evidence>
<dbReference type="GeneID" id="36565899"/>
<comment type="catalytic activity">
    <reaction evidence="13">
        <text>a di-trans,poly-cis-dolichyl beta-D-mannosyl phosphate + L-seryl-[protein] = 3-O-(alpha-D-mannosyl)-L-seryl-[protein] + a di-trans,poly-cis-dolichyl phosphate + H(+)</text>
        <dbReference type="Rhea" id="RHEA:17377"/>
        <dbReference type="Rhea" id="RHEA-COMP:9863"/>
        <dbReference type="Rhea" id="RHEA-COMP:13546"/>
        <dbReference type="Rhea" id="RHEA-COMP:19498"/>
        <dbReference type="Rhea" id="RHEA-COMP:19501"/>
        <dbReference type="ChEBI" id="CHEBI:15378"/>
        <dbReference type="ChEBI" id="CHEBI:29999"/>
        <dbReference type="ChEBI" id="CHEBI:57683"/>
        <dbReference type="ChEBI" id="CHEBI:58211"/>
        <dbReference type="ChEBI" id="CHEBI:137321"/>
        <dbReference type="EC" id="2.4.1.109"/>
    </reaction>
</comment>
<dbReference type="SMART" id="SM00472">
    <property type="entry name" value="MIR"/>
    <property type="match status" value="2"/>
</dbReference>
<dbReference type="Gene3D" id="2.80.10.50">
    <property type="match status" value="1"/>
</dbReference>
<dbReference type="Proteomes" id="UP000241107">
    <property type="component" value="Unassembled WGS sequence"/>
</dbReference>
<evidence type="ECO:0000256" key="2">
    <source>
        <dbReference type="ARBA" id="ARBA00004922"/>
    </source>
</evidence>
<dbReference type="CDD" id="cd23285">
    <property type="entry name" value="beta-trefoil_MIR_PMT4-like"/>
    <property type="match status" value="1"/>
</dbReference>
<feature type="transmembrane region" description="Helical" evidence="16">
    <location>
        <begin position="1056"/>
        <end position="1075"/>
    </location>
</feature>
<feature type="transmembrane region" description="Helical" evidence="16">
    <location>
        <begin position="1717"/>
        <end position="1735"/>
    </location>
</feature>
<dbReference type="UniPathway" id="UPA00378"/>
<evidence type="ECO:0000256" key="10">
    <source>
        <dbReference type="ARBA" id="ARBA00022989"/>
    </source>
</evidence>
<feature type="compositionally biased region" description="Polar residues" evidence="15">
    <location>
        <begin position="504"/>
        <end position="515"/>
    </location>
</feature>
<dbReference type="Pfam" id="PF02366">
    <property type="entry name" value="PMT"/>
    <property type="match status" value="1"/>
</dbReference>
<feature type="region of interest" description="Disordered" evidence="15">
    <location>
        <begin position="494"/>
        <end position="522"/>
    </location>
</feature>
<evidence type="ECO:0000256" key="9">
    <source>
        <dbReference type="ARBA" id="ARBA00022824"/>
    </source>
</evidence>
<feature type="region of interest" description="Disordered" evidence="15">
    <location>
        <begin position="560"/>
        <end position="583"/>
    </location>
</feature>
<keyword evidence="8" id="KW-0677">Repeat</keyword>
<dbReference type="PANTHER" id="PTHR10050">
    <property type="entry name" value="DOLICHYL-PHOSPHATE-MANNOSE--PROTEIN MANNOSYLTRANSFERASE"/>
    <property type="match status" value="1"/>
</dbReference>
<evidence type="ECO:0000256" key="14">
    <source>
        <dbReference type="SAM" id="Coils"/>
    </source>
</evidence>
<dbReference type="InterPro" id="IPR036300">
    <property type="entry name" value="MIR_dom_sf"/>
</dbReference>
<feature type="region of interest" description="Disordered" evidence="15">
    <location>
        <begin position="919"/>
        <end position="948"/>
    </location>
</feature>
<evidence type="ECO:0000313" key="19">
    <source>
        <dbReference type="Proteomes" id="UP000241107"/>
    </source>
</evidence>
<dbReference type="OrthoDB" id="292747at2759"/>
<feature type="domain" description="MIR" evidence="17">
    <location>
        <begin position="1407"/>
        <end position="1465"/>
    </location>
</feature>
<dbReference type="PANTHER" id="PTHR10050:SF51">
    <property type="entry name" value="PROTEIN O-MANNOSYL-TRANSFERASE 1"/>
    <property type="match status" value="1"/>
</dbReference>
<feature type="coiled-coil region" evidence="14">
    <location>
        <begin position="822"/>
        <end position="856"/>
    </location>
</feature>
<evidence type="ECO:0000256" key="7">
    <source>
        <dbReference type="ARBA" id="ARBA00022692"/>
    </source>
</evidence>
<evidence type="ECO:0000259" key="17">
    <source>
        <dbReference type="PROSITE" id="PS50919"/>
    </source>
</evidence>
<dbReference type="InterPro" id="IPR032421">
    <property type="entry name" value="PMT_4TMC"/>
</dbReference>
<evidence type="ECO:0000256" key="3">
    <source>
        <dbReference type="ARBA" id="ARBA00007222"/>
    </source>
</evidence>
<evidence type="ECO:0000256" key="8">
    <source>
        <dbReference type="ARBA" id="ARBA00022737"/>
    </source>
</evidence>
<comment type="pathway">
    <text evidence="2">Protein modification; protein glycosylation.</text>
</comment>
<feature type="transmembrane region" description="Helical" evidence="16">
    <location>
        <begin position="1677"/>
        <end position="1696"/>
    </location>
</feature>
<dbReference type="SUPFAM" id="SSF82109">
    <property type="entry name" value="MIR domain"/>
    <property type="match status" value="1"/>
</dbReference>
<feature type="region of interest" description="Disordered" evidence="15">
    <location>
        <begin position="797"/>
        <end position="817"/>
    </location>
</feature>
<feature type="transmembrane region" description="Helical" evidence="16">
    <location>
        <begin position="1602"/>
        <end position="1626"/>
    </location>
</feature>
<evidence type="ECO:0000256" key="15">
    <source>
        <dbReference type="SAM" id="MobiDB-lite"/>
    </source>
</evidence>
<feature type="transmembrane region" description="Helical" evidence="16">
    <location>
        <begin position="1195"/>
        <end position="1215"/>
    </location>
</feature>
<dbReference type="STRING" id="418784.A0A2P7YRI3"/>
<dbReference type="VEuPathDB" id="FungiDB:C7M61_002510"/>
<evidence type="ECO:0000256" key="4">
    <source>
        <dbReference type="ARBA" id="ARBA00012839"/>
    </source>
</evidence>
<gene>
    <name evidence="18" type="ORF">C7M61_002510</name>
</gene>
<feature type="transmembrane region" description="Helical" evidence="16">
    <location>
        <begin position="1143"/>
        <end position="1163"/>
    </location>
</feature>
<name>A0A2P7YRI3_9ASCO</name>
<organism evidence="18 19">
    <name type="scientific">Candidozyma pseudohaemuli</name>
    <dbReference type="NCBI Taxonomy" id="418784"/>
    <lineage>
        <taxon>Eukaryota</taxon>
        <taxon>Fungi</taxon>
        <taxon>Dikarya</taxon>
        <taxon>Ascomycota</taxon>
        <taxon>Saccharomycotina</taxon>
        <taxon>Pichiomycetes</taxon>
        <taxon>Metschnikowiaceae</taxon>
        <taxon>Candidozyma</taxon>
    </lineage>
</organism>
<evidence type="ECO:0000256" key="13">
    <source>
        <dbReference type="ARBA" id="ARBA00045102"/>
    </source>
</evidence>
<feature type="transmembrane region" description="Helical" evidence="16">
    <location>
        <begin position="1101"/>
        <end position="1123"/>
    </location>
</feature>
<feature type="transmembrane region" description="Helical" evidence="16">
    <location>
        <begin position="1250"/>
        <end position="1270"/>
    </location>
</feature>
<protein>
    <recommendedName>
        <fullName evidence="4">dolichyl-phosphate-mannose--protein mannosyltransferase</fullName>
        <ecNumber evidence="4">2.4.1.109</ecNumber>
    </recommendedName>
</protein>
<evidence type="ECO:0000256" key="16">
    <source>
        <dbReference type="SAM" id="Phobius"/>
    </source>
</evidence>
<keyword evidence="10 16" id="KW-1133">Transmembrane helix</keyword>
<comment type="catalytic activity">
    <reaction evidence="12">
        <text>a di-trans,poly-cis-dolichyl beta-D-mannosyl phosphate + L-threonyl-[protein] = 3-O-(alpha-D-mannosyl)-L-threonyl-[protein] + a di-trans,poly-cis-dolichyl phosphate + H(+)</text>
        <dbReference type="Rhea" id="RHEA:53396"/>
        <dbReference type="Rhea" id="RHEA-COMP:11060"/>
        <dbReference type="Rhea" id="RHEA-COMP:13547"/>
        <dbReference type="Rhea" id="RHEA-COMP:19498"/>
        <dbReference type="Rhea" id="RHEA-COMP:19501"/>
        <dbReference type="ChEBI" id="CHEBI:15378"/>
        <dbReference type="ChEBI" id="CHEBI:30013"/>
        <dbReference type="ChEBI" id="CHEBI:57683"/>
        <dbReference type="ChEBI" id="CHEBI:58211"/>
        <dbReference type="ChEBI" id="CHEBI:137323"/>
        <dbReference type="EC" id="2.4.1.109"/>
    </reaction>
</comment>
<keyword evidence="14" id="KW-0175">Coiled coil</keyword>
<evidence type="ECO:0000256" key="12">
    <source>
        <dbReference type="ARBA" id="ARBA00045085"/>
    </source>
</evidence>